<evidence type="ECO:0000313" key="3">
    <source>
        <dbReference type="Proteomes" id="UP000479710"/>
    </source>
</evidence>
<comment type="caution">
    <text evidence="2">The sequence shown here is derived from an EMBL/GenBank/DDBJ whole genome shotgun (WGS) entry which is preliminary data.</text>
</comment>
<dbReference type="AlphaFoldDB" id="A0A6G1EXT8"/>
<feature type="compositionally biased region" description="Basic and acidic residues" evidence="1">
    <location>
        <begin position="70"/>
        <end position="94"/>
    </location>
</feature>
<sequence>MVSDSSDESNSSVESTDDTEMSQDRILSTFFSLEPQWLDPPMDVEEKPGSSGKATEERGERGRQPPASLPKREGIKGEREREAGSEDKEGERARGLTNKAQTKWQEINHQVRSY</sequence>
<name>A0A6G1EXT8_9ORYZ</name>
<feature type="compositionally biased region" description="Polar residues" evidence="1">
    <location>
        <begin position="98"/>
        <end position="114"/>
    </location>
</feature>
<feature type="compositionally biased region" description="Basic and acidic residues" evidence="1">
    <location>
        <begin position="44"/>
        <end position="63"/>
    </location>
</feature>
<reference evidence="2 3" key="1">
    <citation type="submission" date="2019-11" db="EMBL/GenBank/DDBJ databases">
        <title>Whole genome sequence of Oryza granulata.</title>
        <authorList>
            <person name="Li W."/>
        </authorList>
    </citation>
    <scope>NUCLEOTIDE SEQUENCE [LARGE SCALE GENOMIC DNA]</scope>
    <source>
        <strain evidence="3">cv. Menghai</strain>
        <tissue evidence="2">Leaf</tissue>
    </source>
</reference>
<evidence type="ECO:0000256" key="1">
    <source>
        <dbReference type="SAM" id="MobiDB-lite"/>
    </source>
</evidence>
<dbReference type="Proteomes" id="UP000479710">
    <property type="component" value="Unassembled WGS sequence"/>
</dbReference>
<protein>
    <submittedName>
        <fullName evidence="2">Uncharacterized protein</fullName>
    </submittedName>
</protein>
<accession>A0A6G1EXT8</accession>
<keyword evidence="3" id="KW-1185">Reference proteome</keyword>
<organism evidence="2 3">
    <name type="scientific">Oryza meyeriana var. granulata</name>
    <dbReference type="NCBI Taxonomy" id="110450"/>
    <lineage>
        <taxon>Eukaryota</taxon>
        <taxon>Viridiplantae</taxon>
        <taxon>Streptophyta</taxon>
        <taxon>Embryophyta</taxon>
        <taxon>Tracheophyta</taxon>
        <taxon>Spermatophyta</taxon>
        <taxon>Magnoliopsida</taxon>
        <taxon>Liliopsida</taxon>
        <taxon>Poales</taxon>
        <taxon>Poaceae</taxon>
        <taxon>BOP clade</taxon>
        <taxon>Oryzoideae</taxon>
        <taxon>Oryzeae</taxon>
        <taxon>Oryzinae</taxon>
        <taxon>Oryza</taxon>
        <taxon>Oryza meyeriana</taxon>
    </lineage>
</organism>
<evidence type="ECO:0000313" key="2">
    <source>
        <dbReference type="EMBL" id="KAF0929456.1"/>
    </source>
</evidence>
<proteinExistence type="predicted"/>
<gene>
    <name evidence="2" type="ORF">E2562_021557</name>
</gene>
<feature type="compositionally biased region" description="Low complexity" evidence="1">
    <location>
        <begin position="1"/>
        <end position="14"/>
    </location>
</feature>
<feature type="region of interest" description="Disordered" evidence="1">
    <location>
        <begin position="1"/>
        <end position="114"/>
    </location>
</feature>
<dbReference type="EMBL" id="SPHZ02000002">
    <property type="protein sequence ID" value="KAF0929456.1"/>
    <property type="molecule type" value="Genomic_DNA"/>
</dbReference>